<dbReference type="InterPro" id="IPR003675">
    <property type="entry name" value="Rce1/LyrA-like_dom"/>
</dbReference>
<feature type="transmembrane region" description="Helical" evidence="1">
    <location>
        <begin position="61"/>
        <end position="87"/>
    </location>
</feature>
<feature type="transmembrane region" description="Helical" evidence="1">
    <location>
        <begin position="185"/>
        <end position="202"/>
    </location>
</feature>
<dbReference type="GO" id="GO:0080120">
    <property type="term" value="P:CAAX-box protein maturation"/>
    <property type="evidence" value="ECO:0007669"/>
    <property type="project" value="UniProtKB-ARBA"/>
</dbReference>
<sequence>MPAIIETPNPSETNASTKKPRLPGWLRAVLVPVLFMATVMVVQLGYSAIPGVTAAMSDPNNLLLVVLSNLGGALLVTVAVLGVIALLMRLVDRAPLRRIGLVWTRHSLPALGLGLLIVVVIGQLVMWGGLLVGQTQRVTLPPDLLSTGMIAATIALALIRAFLLQGIPEELFFRGYLMQALAERPRVAALASAGLFAVIHLVSKGGQQNLVDRLLYLLIPLGFGFLAAALMLRTRSIWSAVGVHAGFHVSNLIGQFSGLAPEGRYFWVVTGLVLLLAGFVVLRGYRGDRVIIDR</sequence>
<feature type="transmembrane region" description="Helical" evidence="1">
    <location>
        <begin position="28"/>
        <end position="49"/>
    </location>
</feature>
<keyword evidence="1" id="KW-0812">Transmembrane</keyword>
<dbReference type="GO" id="GO:0004175">
    <property type="term" value="F:endopeptidase activity"/>
    <property type="evidence" value="ECO:0007669"/>
    <property type="project" value="UniProtKB-ARBA"/>
</dbReference>
<dbReference type="Pfam" id="PF02517">
    <property type="entry name" value="Rce1-like"/>
    <property type="match status" value="1"/>
</dbReference>
<comment type="caution">
    <text evidence="3">The sequence shown here is derived from an EMBL/GenBank/DDBJ whole genome shotgun (WGS) entry which is preliminary data.</text>
</comment>
<evidence type="ECO:0000256" key="1">
    <source>
        <dbReference type="SAM" id="Phobius"/>
    </source>
</evidence>
<dbReference type="EMBL" id="NMVO01000002">
    <property type="protein sequence ID" value="OYO16797.1"/>
    <property type="molecule type" value="Genomic_DNA"/>
</dbReference>
<keyword evidence="1" id="KW-1133">Transmembrane helix</keyword>
<reference evidence="3 4" key="1">
    <citation type="submission" date="2017-07" db="EMBL/GenBank/DDBJ databases">
        <title>Draft whole genome sequences of clinical Proprionibacteriaceae strains.</title>
        <authorList>
            <person name="Bernier A.-M."/>
            <person name="Bernard K."/>
            <person name="Domingo M.-C."/>
        </authorList>
    </citation>
    <scope>NUCLEOTIDE SEQUENCE [LARGE SCALE GENOMIC DNA]</scope>
    <source>
        <strain evidence="3 4">NML 030167</strain>
    </source>
</reference>
<feature type="transmembrane region" description="Helical" evidence="1">
    <location>
        <begin position="144"/>
        <end position="164"/>
    </location>
</feature>
<feature type="transmembrane region" description="Helical" evidence="1">
    <location>
        <begin position="214"/>
        <end position="232"/>
    </location>
</feature>
<accession>A0A255GLT7</accession>
<dbReference type="OrthoDB" id="3734361at2"/>
<feature type="transmembrane region" description="Helical" evidence="1">
    <location>
        <begin position="265"/>
        <end position="285"/>
    </location>
</feature>
<dbReference type="Proteomes" id="UP000215896">
    <property type="component" value="Unassembled WGS sequence"/>
</dbReference>
<accession>A0A4R6M1S3</accession>
<name>A0A255GLT7_9ACTN</name>
<protein>
    <recommendedName>
        <fullName evidence="2">CAAX prenyl protease 2/Lysostaphin resistance protein A-like domain-containing protein</fullName>
    </recommendedName>
</protein>
<organism evidence="3 4">
    <name type="scientific">Enemella evansiae</name>
    <dbReference type="NCBI Taxonomy" id="2016499"/>
    <lineage>
        <taxon>Bacteria</taxon>
        <taxon>Bacillati</taxon>
        <taxon>Actinomycetota</taxon>
        <taxon>Actinomycetes</taxon>
        <taxon>Propionibacteriales</taxon>
        <taxon>Propionibacteriaceae</taxon>
        <taxon>Enemella</taxon>
    </lineage>
</organism>
<proteinExistence type="predicted"/>
<gene>
    <name evidence="3" type="ORF">CGZ94_03990</name>
</gene>
<dbReference type="AlphaFoldDB" id="A0A255GLT7"/>
<feature type="transmembrane region" description="Helical" evidence="1">
    <location>
        <begin position="237"/>
        <end position="259"/>
    </location>
</feature>
<keyword evidence="4" id="KW-1185">Reference proteome</keyword>
<dbReference type="PANTHER" id="PTHR39430:SF1">
    <property type="entry name" value="PROTEASE"/>
    <property type="match status" value="1"/>
</dbReference>
<feature type="domain" description="CAAX prenyl protease 2/Lysostaphin resistance protein A-like" evidence="2">
    <location>
        <begin position="154"/>
        <end position="248"/>
    </location>
</feature>
<dbReference type="RefSeq" id="WP_094404813.1">
    <property type="nucleotide sequence ID" value="NZ_NMVO01000002.1"/>
</dbReference>
<keyword evidence="1" id="KW-0472">Membrane</keyword>
<evidence type="ECO:0000313" key="4">
    <source>
        <dbReference type="Proteomes" id="UP000215896"/>
    </source>
</evidence>
<dbReference type="PANTHER" id="PTHR39430">
    <property type="entry name" value="MEMBRANE-ASSOCIATED PROTEASE-RELATED"/>
    <property type="match status" value="1"/>
</dbReference>
<evidence type="ECO:0000259" key="2">
    <source>
        <dbReference type="Pfam" id="PF02517"/>
    </source>
</evidence>
<feature type="transmembrane region" description="Helical" evidence="1">
    <location>
        <begin position="108"/>
        <end position="132"/>
    </location>
</feature>
<evidence type="ECO:0000313" key="3">
    <source>
        <dbReference type="EMBL" id="OYO16797.1"/>
    </source>
</evidence>